<dbReference type="EMBL" id="FQXG01000006">
    <property type="protein sequence ID" value="SHI01276.1"/>
    <property type="molecule type" value="Genomic_DNA"/>
</dbReference>
<name>A0A1M5XND6_9GAMM</name>
<keyword evidence="5 7" id="KW-0862">Zinc</keyword>
<feature type="binding site" evidence="7">
    <location>
        <position position="178"/>
    </location>
    <ligand>
        <name>4-imidazolone-5-propanoate</name>
        <dbReference type="ChEBI" id="CHEBI:77893"/>
    </ligand>
</feature>
<dbReference type="Proteomes" id="UP000184268">
    <property type="component" value="Unassembled WGS sequence"/>
</dbReference>
<feature type="binding site" evidence="7">
    <location>
        <position position="323"/>
    </location>
    <ligand>
        <name>4-imidazolone-5-propanoate</name>
        <dbReference type="ChEBI" id="CHEBI:77893"/>
    </ligand>
</feature>
<keyword evidence="2 7" id="KW-0479">Metal-binding</keyword>
<evidence type="ECO:0000313" key="10">
    <source>
        <dbReference type="Proteomes" id="UP000184268"/>
    </source>
</evidence>
<feature type="binding site" evidence="7">
    <location>
        <position position="73"/>
    </location>
    <ligand>
        <name>Zn(2+)</name>
        <dbReference type="ChEBI" id="CHEBI:29105"/>
    </ligand>
</feature>
<dbReference type="UniPathway" id="UPA00379">
    <property type="reaction ID" value="UER00551"/>
</dbReference>
<accession>A0A1M5XND6</accession>
<dbReference type="PANTHER" id="PTHR42752">
    <property type="entry name" value="IMIDAZOLONEPROPIONASE"/>
    <property type="match status" value="1"/>
</dbReference>
<dbReference type="GO" id="GO:0019557">
    <property type="term" value="P:L-histidine catabolic process to glutamate and formate"/>
    <property type="evidence" value="ECO:0007669"/>
    <property type="project" value="UniProtKB-UniPathway"/>
</dbReference>
<dbReference type="OrthoDB" id="9776455at2"/>
<evidence type="ECO:0000256" key="1">
    <source>
        <dbReference type="ARBA" id="ARBA00012864"/>
    </source>
</evidence>
<keyword evidence="3 7" id="KW-0378">Hydrolase</keyword>
<dbReference type="GO" id="GO:0008270">
    <property type="term" value="F:zinc ion binding"/>
    <property type="evidence" value="ECO:0007669"/>
    <property type="project" value="UniProtKB-UniRule"/>
</dbReference>
<feature type="binding site" evidence="7">
    <location>
        <position position="320"/>
    </location>
    <ligand>
        <name>N-formimidoyl-L-glutamate</name>
        <dbReference type="ChEBI" id="CHEBI:58928"/>
    </ligand>
</feature>
<dbReference type="STRING" id="299255.SAMN02745129_3553"/>
<dbReference type="AlphaFoldDB" id="A0A1M5XND6"/>
<organism evidence="9 10">
    <name type="scientific">Ferrimonas marina</name>
    <dbReference type="NCBI Taxonomy" id="299255"/>
    <lineage>
        <taxon>Bacteria</taxon>
        <taxon>Pseudomonadati</taxon>
        <taxon>Pseudomonadota</taxon>
        <taxon>Gammaproteobacteria</taxon>
        <taxon>Alteromonadales</taxon>
        <taxon>Ferrimonadaceae</taxon>
        <taxon>Ferrimonas</taxon>
    </lineage>
</organism>
<dbReference type="Pfam" id="PF01979">
    <property type="entry name" value="Amidohydro_1"/>
    <property type="match status" value="1"/>
</dbReference>
<gene>
    <name evidence="7" type="primary">hutI</name>
    <name evidence="9" type="ORF">SAMN02745129_3553</name>
</gene>
<comment type="pathway">
    <text evidence="7">Amino-acid degradation; L-histidine degradation into L-glutamate; N-formimidoyl-L-glutamate from L-histidine: step 3/3.</text>
</comment>
<feature type="binding site" evidence="7">
    <location>
        <position position="322"/>
    </location>
    <ligand>
        <name>N-formimidoyl-L-glutamate</name>
        <dbReference type="ChEBI" id="CHEBI:58928"/>
    </ligand>
</feature>
<feature type="domain" description="Amidohydrolase-related" evidence="8">
    <location>
        <begin position="65"/>
        <end position="383"/>
    </location>
</feature>
<keyword evidence="7" id="KW-0963">Cytoplasm</keyword>
<dbReference type="GO" id="GO:0019556">
    <property type="term" value="P:L-histidine catabolic process to glutamate and formamide"/>
    <property type="evidence" value="ECO:0007669"/>
    <property type="project" value="UniProtKB-UniRule"/>
</dbReference>
<feature type="binding site" evidence="7">
    <location>
        <position position="75"/>
    </location>
    <ligand>
        <name>Zn(2+)</name>
        <dbReference type="ChEBI" id="CHEBI:29105"/>
    </ligand>
</feature>
<feature type="binding site" evidence="7">
    <location>
        <position position="243"/>
    </location>
    <ligand>
        <name>Zn(2+)</name>
        <dbReference type="ChEBI" id="CHEBI:29105"/>
    </ligand>
</feature>
<dbReference type="GO" id="GO:0005506">
    <property type="term" value="F:iron ion binding"/>
    <property type="evidence" value="ECO:0007669"/>
    <property type="project" value="UniProtKB-UniRule"/>
</dbReference>
<evidence type="ECO:0000256" key="2">
    <source>
        <dbReference type="ARBA" id="ARBA00022723"/>
    </source>
</evidence>
<dbReference type="InterPro" id="IPR011059">
    <property type="entry name" value="Metal-dep_hydrolase_composite"/>
</dbReference>
<dbReference type="CDD" id="cd01296">
    <property type="entry name" value="Imidazolone-5PH"/>
    <property type="match status" value="1"/>
</dbReference>
<comment type="subcellular location">
    <subcellularLocation>
        <location evidence="7">Cytoplasm</location>
    </subcellularLocation>
</comment>
<feature type="binding site" evidence="7">
    <location>
        <position position="145"/>
    </location>
    <ligand>
        <name>4-imidazolone-5-propanoate</name>
        <dbReference type="ChEBI" id="CHEBI:77893"/>
    </ligand>
</feature>
<dbReference type="RefSeq" id="WP_067659890.1">
    <property type="nucleotide sequence ID" value="NZ_FQXG01000006.1"/>
</dbReference>
<evidence type="ECO:0000256" key="4">
    <source>
        <dbReference type="ARBA" id="ARBA00022808"/>
    </source>
</evidence>
<dbReference type="NCBIfam" id="TIGR01224">
    <property type="entry name" value="hutI"/>
    <property type="match status" value="1"/>
</dbReference>
<keyword evidence="4 7" id="KW-0369">Histidine metabolism</keyword>
<dbReference type="InterPro" id="IPR006680">
    <property type="entry name" value="Amidohydro-rel"/>
</dbReference>
<dbReference type="InterPro" id="IPR005920">
    <property type="entry name" value="HutI"/>
</dbReference>
<dbReference type="Gene3D" id="3.20.20.140">
    <property type="entry name" value="Metal-dependent hydrolases"/>
    <property type="match status" value="1"/>
</dbReference>
<dbReference type="GO" id="GO:0050480">
    <property type="term" value="F:imidazolonepropionase activity"/>
    <property type="evidence" value="ECO:0007669"/>
    <property type="project" value="UniProtKB-UniRule"/>
</dbReference>
<evidence type="ECO:0000256" key="7">
    <source>
        <dbReference type="HAMAP-Rule" id="MF_00372"/>
    </source>
</evidence>
<feature type="binding site" evidence="7">
    <location>
        <position position="145"/>
    </location>
    <ligand>
        <name>N-formimidoyl-L-glutamate</name>
        <dbReference type="ChEBI" id="CHEBI:58928"/>
    </ligand>
</feature>
<evidence type="ECO:0000256" key="5">
    <source>
        <dbReference type="ARBA" id="ARBA00022833"/>
    </source>
</evidence>
<comment type="similarity">
    <text evidence="7">Belongs to the metallo-dependent hydrolases superfamily. HutI family.</text>
</comment>
<dbReference type="SUPFAM" id="SSF51338">
    <property type="entry name" value="Composite domain of metallo-dependent hydrolases"/>
    <property type="match status" value="1"/>
</dbReference>
<feature type="binding site" evidence="7">
    <location>
        <position position="246"/>
    </location>
    <ligand>
        <name>4-imidazolone-5-propanoate</name>
        <dbReference type="ChEBI" id="CHEBI:77893"/>
    </ligand>
</feature>
<comment type="cofactor">
    <cofactor evidence="7">
        <name>Zn(2+)</name>
        <dbReference type="ChEBI" id="CHEBI:29105"/>
    </cofactor>
    <cofactor evidence="7">
        <name>Fe(3+)</name>
        <dbReference type="ChEBI" id="CHEBI:29034"/>
    </cofactor>
    <text evidence="7">Binds 1 zinc or iron ion per subunit.</text>
</comment>
<keyword evidence="10" id="KW-1185">Reference proteome</keyword>
<feature type="binding site" evidence="7">
    <location>
        <position position="73"/>
    </location>
    <ligand>
        <name>Fe(3+)</name>
        <dbReference type="ChEBI" id="CHEBI:29034"/>
    </ligand>
</feature>
<dbReference type="InterPro" id="IPR032466">
    <property type="entry name" value="Metal_Hydrolase"/>
</dbReference>
<feature type="binding site" evidence="7">
    <location>
        <position position="243"/>
    </location>
    <ligand>
        <name>Fe(3+)</name>
        <dbReference type="ChEBI" id="CHEBI:29034"/>
    </ligand>
</feature>
<dbReference type="GO" id="GO:0005737">
    <property type="term" value="C:cytoplasm"/>
    <property type="evidence" value="ECO:0007669"/>
    <property type="project" value="UniProtKB-SubCell"/>
</dbReference>
<evidence type="ECO:0000259" key="8">
    <source>
        <dbReference type="Pfam" id="PF01979"/>
    </source>
</evidence>
<comment type="catalytic activity">
    <reaction evidence="7">
        <text>4-imidazolone-5-propanoate + H2O = N-formimidoyl-L-glutamate</text>
        <dbReference type="Rhea" id="RHEA:23660"/>
        <dbReference type="ChEBI" id="CHEBI:15377"/>
        <dbReference type="ChEBI" id="CHEBI:58928"/>
        <dbReference type="ChEBI" id="CHEBI:77893"/>
        <dbReference type="EC" id="3.5.2.7"/>
    </reaction>
</comment>
<dbReference type="HAMAP" id="MF_00372">
    <property type="entry name" value="HutI"/>
    <property type="match status" value="1"/>
</dbReference>
<dbReference type="Gene3D" id="2.30.40.10">
    <property type="entry name" value="Urease, subunit C, domain 1"/>
    <property type="match status" value="1"/>
</dbReference>
<evidence type="ECO:0000256" key="3">
    <source>
        <dbReference type="ARBA" id="ARBA00022801"/>
    </source>
</evidence>
<evidence type="ECO:0000313" key="9">
    <source>
        <dbReference type="EMBL" id="SHI01276.1"/>
    </source>
</evidence>
<feature type="binding site" evidence="7">
    <location>
        <position position="318"/>
    </location>
    <ligand>
        <name>Fe(3+)</name>
        <dbReference type="ChEBI" id="CHEBI:29034"/>
    </ligand>
</feature>
<feature type="binding site" evidence="7">
    <location>
        <position position="75"/>
    </location>
    <ligand>
        <name>Fe(3+)</name>
        <dbReference type="ChEBI" id="CHEBI:29034"/>
    </ligand>
</feature>
<protein>
    <recommendedName>
        <fullName evidence="1 7">Imidazolonepropionase</fullName>
        <ecNumber evidence="1 7">3.5.2.7</ecNumber>
    </recommendedName>
    <alternativeName>
        <fullName evidence="7">Imidazolone-5-propionate hydrolase</fullName>
    </alternativeName>
</protein>
<dbReference type="FunFam" id="3.20.20.140:FF:000007">
    <property type="entry name" value="Imidazolonepropionase"/>
    <property type="match status" value="1"/>
</dbReference>
<keyword evidence="6 7" id="KW-0408">Iron</keyword>
<comment type="function">
    <text evidence="7">Catalyzes the hydrolytic cleavage of the carbon-nitrogen bond in imidazolone-5-propanoate to yield N-formimidoyl-L-glutamate. It is the third step in the universal histidine degradation pathway.</text>
</comment>
<feature type="binding site" evidence="7">
    <location>
        <position position="82"/>
    </location>
    <ligand>
        <name>4-imidazolone-5-propanoate</name>
        <dbReference type="ChEBI" id="CHEBI:77893"/>
    </ligand>
</feature>
<dbReference type="SUPFAM" id="SSF51556">
    <property type="entry name" value="Metallo-dependent hydrolases"/>
    <property type="match status" value="1"/>
</dbReference>
<evidence type="ECO:0000256" key="6">
    <source>
        <dbReference type="ARBA" id="ARBA00023004"/>
    </source>
</evidence>
<proteinExistence type="inferred from homology"/>
<dbReference type="EC" id="3.5.2.7" evidence="1 7"/>
<sequence>MDWDELWLDVNIATLDPAQTGAYGAIKDGAVAIKDGKIAWIGPRQQLPEIDPFALPIQRGNGGWLTPGLVDCHTHLLFGGSRAREFELRLEGASYETIARQGGGILSTVAATRAADEEQLFHHGRKRLNALLREGVTTVEIKSGYGLELATEQRQLTVARELGRVHPIEVHTTFLGAHALPTEFQHDGDGYIDDLVQRQLPTLAQAGLVDAVDAFCENIGFSPEQTERLFQAAQALGLPVKLHAEQLSNQGGSALAARYQALSVDHLEWLDEAGVKALADSGTVAVLLPGAFYCLRETRLPPIELLRQYGVPMAVASDYNPGSSPLCSSLLMLNMACTQFRLTPEEALTGLTRHGAQALGQGHRIGHLAVGMDADMVLWDIESPAELAWQYGTGPCLAVIKAGAQVHRG</sequence>
<reference evidence="10" key="1">
    <citation type="submission" date="2016-11" db="EMBL/GenBank/DDBJ databases">
        <authorList>
            <person name="Varghese N."/>
            <person name="Submissions S."/>
        </authorList>
    </citation>
    <scope>NUCLEOTIDE SEQUENCE [LARGE SCALE GENOMIC DNA]</scope>
    <source>
        <strain evidence="10">DSM 16917</strain>
    </source>
</reference>
<feature type="binding site" evidence="7">
    <location>
        <position position="318"/>
    </location>
    <ligand>
        <name>Zn(2+)</name>
        <dbReference type="ChEBI" id="CHEBI:29105"/>
    </ligand>
</feature>
<dbReference type="PANTHER" id="PTHR42752:SF1">
    <property type="entry name" value="IMIDAZOLONEPROPIONASE-RELATED"/>
    <property type="match status" value="1"/>
</dbReference>